<name>A0A6A4VJT0_AMPAM</name>
<dbReference type="PROSITE" id="PS51054">
    <property type="entry name" value="ORANGE"/>
    <property type="match status" value="1"/>
</dbReference>
<evidence type="ECO:0000313" key="3">
    <source>
        <dbReference type="EMBL" id="KAF0289641.1"/>
    </source>
</evidence>
<protein>
    <recommendedName>
        <fullName evidence="2">Orange domain-containing protein</fullName>
    </recommendedName>
</protein>
<dbReference type="Gene3D" id="6.10.250.980">
    <property type="match status" value="1"/>
</dbReference>
<evidence type="ECO:0000259" key="2">
    <source>
        <dbReference type="PROSITE" id="PS51054"/>
    </source>
</evidence>
<dbReference type="InterPro" id="IPR003650">
    <property type="entry name" value="Orange_dom"/>
</dbReference>
<evidence type="ECO:0000256" key="1">
    <source>
        <dbReference type="SAM" id="MobiDB-lite"/>
    </source>
</evidence>
<dbReference type="SUPFAM" id="SSF158457">
    <property type="entry name" value="Orange domain-like"/>
    <property type="match status" value="1"/>
</dbReference>
<comment type="caution">
    <text evidence="3">The sequence shown here is derived from an EMBL/GenBank/DDBJ whole genome shotgun (WGS) entry which is preliminary data.</text>
</comment>
<dbReference type="GO" id="GO:0003677">
    <property type="term" value="F:DNA binding"/>
    <property type="evidence" value="ECO:0007669"/>
    <property type="project" value="InterPro"/>
</dbReference>
<dbReference type="OrthoDB" id="7693256at2759"/>
<sequence>MHMPGLVVREPVRVPPEPARVPPEPARVPPEVCPPSAVTPTEPPPAHDPLMAGYQDCAAEAVRFLVEEEGRAPDDPTVVGLTEHLQARSAYLEYLSLLRRLEVDMEDQLEKVLRSPPERAHEGQLLSERQRRLVESVFRGCDLVLRSEPADGLVEPSPPPSPPSEPTEHPSRHRFHNNSYLDQVLSWAYIDSRET</sequence>
<dbReference type="Proteomes" id="UP000440578">
    <property type="component" value="Unassembled WGS sequence"/>
</dbReference>
<reference evidence="3 4" key="1">
    <citation type="submission" date="2019-07" db="EMBL/GenBank/DDBJ databases">
        <title>Draft genome assembly of a fouling barnacle, Amphibalanus amphitrite (Darwin, 1854): The first reference genome for Thecostraca.</title>
        <authorList>
            <person name="Kim W."/>
        </authorList>
    </citation>
    <scope>NUCLEOTIDE SEQUENCE [LARGE SCALE GENOMIC DNA]</scope>
    <source>
        <strain evidence="3">SNU_AA5</strain>
        <tissue evidence="3">Soma without cirri and trophi</tissue>
    </source>
</reference>
<dbReference type="EMBL" id="VIIS01002019">
    <property type="protein sequence ID" value="KAF0289641.1"/>
    <property type="molecule type" value="Genomic_DNA"/>
</dbReference>
<feature type="region of interest" description="Disordered" evidence="1">
    <location>
        <begin position="149"/>
        <end position="175"/>
    </location>
</feature>
<feature type="domain" description="Orange" evidence="2">
    <location>
        <begin position="50"/>
        <end position="85"/>
    </location>
</feature>
<dbReference type="AlphaFoldDB" id="A0A6A4VJT0"/>
<dbReference type="GO" id="GO:0006355">
    <property type="term" value="P:regulation of DNA-templated transcription"/>
    <property type="evidence" value="ECO:0007669"/>
    <property type="project" value="InterPro"/>
</dbReference>
<keyword evidence="4" id="KW-1185">Reference proteome</keyword>
<feature type="compositionally biased region" description="Pro residues" evidence="1">
    <location>
        <begin position="13"/>
        <end position="33"/>
    </location>
</feature>
<organism evidence="3 4">
    <name type="scientific">Amphibalanus amphitrite</name>
    <name type="common">Striped barnacle</name>
    <name type="synonym">Balanus amphitrite</name>
    <dbReference type="NCBI Taxonomy" id="1232801"/>
    <lineage>
        <taxon>Eukaryota</taxon>
        <taxon>Metazoa</taxon>
        <taxon>Ecdysozoa</taxon>
        <taxon>Arthropoda</taxon>
        <taxon>Crustacea</taxon>
        <taxon>Multicrustacea</taxon>
        <taxon>Cirripedia</taxon>
        <taxon>Thoracica</taxon>
        <taxon>Thoracicalcarea</taxon>
        <taxon>Balanomorpha</taxon>
        <taxon>Balanoidea</taxon>
        <taxon>Balanidae</taxon>
        <taxon>Amphibalaninae</taxon>
        <taxon>Amphibalanus</taxon>
    </lineage>
</organism>
<evidence type="ECO:0000313" key="4">
    <source>
        <dbReference type="Proteomes" id="UP000440578"/>
    </source>
</evidence>
<proteinExistence type="predicted"/>
<feature type="compositionally biased region" description="Pro residues" evidence="1">
    <location>
        <begin position="156"/>
        <end position="165"/>
    </location>
</feature>
<accession>A0A6A4VJT0</accession>
<feature type="region of interest" description="Disordered" evidence="1">
    <location>
        <begin position="1"/>
        <end position="48"/>
    </location>
</feature>
<gene>
    <name evidence="3" type="ORF">FJT64_000177</name>
</gene>
<dbReference type="Pfam" id="PF07527">
    <property type="entry name" value="Hairy_orange"/>
    <property type="match status" value="1"/>
</dbReference>